<evidence type="ECO:0000313" key="1">
    <source>
        <dbReference type="EMBL" id="TDV42893.1"/>
    </source>
</evidence>
<proteinExistence type="predicted"/>
<dbReference type="RefSeq" id="WP_244294980.1">
    <property type="nucleotide sequence ID" value="NZ_SOCQ01000013.1"/>
</dbReference>
<organism evidence="1 2">
    <name type="scientific">Pseudomonas helmanticensis</name>
    <dbReference type="NCBI Taxonomy" id="1471381"/>
    <lineage>
        <taxon>Bacteria</taxon>
        <taxon>Pseudomonadati</taxon>
        <taxon>Pseudomonadota</taxon>
        <taxon>Gammaproteobacteria</taxon>
        <taxon>Pseudomonadales</taxon>
        <taxon>Pseudomonadaceae</taxon>
        <taxon>Pseudomonas</taxon>
    </lineage>
</organism>
<gene>
    <name evidence="1" type="ORF">EDF87_11319</name>
</gene>
<protein>
    <submittedName>
        <fullName evidence="1">SIR2-like protein</fullName>
    </submittedName>
</protein>
<dbReference type="InterPro" id="IPR016024">
    <property type="entry name" value="ARM-type_fold"/>
</dbReference>
<dbReference type="InterPro" id="IPR029035">
    <property type="entry name" value="DHS-like_NAD/FAD-binding_dom"/>
</dbReference>
<dbReference type="SUPFAM" id="SSF48371">
    <property type="entry name" value="ARM repeat"/>
    <property type="match status" value="1"/>
</dbReference>
<dbReference type="Pfam" id="PF13289">
    <property type="entry name" value="SIR2_2"/>
    <property type="match status" value="1"/>
</dbReference>
<reference evidence="1 2" key="1">
    <citation type="submission" date="2019-03" db="EMBL/GenBank/DDBJ databases">
        <title>Genomic analyses of the natural microbiome of Caenorhabditis elegans.</title>
        <authorList>
            <person name="Samuel B."/>
        </authorList>
    </citation>
    <scope>NUCLEOTIDE SEQUENCE [LARGE SCALE GENOMIC DNA]</scope>
    <source>
        <strain evidence="1 2">BIGb0525</strain>
    </source>
</reference>
<sequence>MSLRFSHDGPAFPEQLVDALLAGEVVFLCGAGISTPQLPMFAKLVETCATRLGLEKNSSEIASFDKGRYEEVLGSLSRRTVDIGDVSRKVVSILQECSEGADLTNHKTILKLSRNLDNRPTVITTNFDTLLEKALEEAEGQGFSQNFSFAGQDLPLPGSTEFCGIIHLHGRMADDTINLKQTPMVLTSAEYGDAYMRSGWASRFLFDLCRCKTVVLIGYSAGDAPVRYFLNVLEADRSRFPDVHPVYAFASVESKNGPDTQWSTLGVRPLAYEFSIDQSGQQCHESLWRDLDKLAELVERPRSTRKEWAQKIIGKPYRSTEPDELDCVLWLLKGGRNLFSTAINTIEDPEWFDFLHSQEVWDERDASWVTATWVTKDLNSADRFRQAIRWMGKLGTPFADALGKNYESSKPPSVFWQQAWRILISSQTHALIKPDLKIYAATKTIQGSIVLNTDLYDAIELISPVFRITPRYDSGKNPPERLSDVLGVDWTVSEQYEVQELIEALLELKAPCKILEIASGKLSKFIATSADLDEIDESYDRNDYAVPSVEPHKQNEHYDGPIFLVQLIAGLISASSEENSFKTLSIVNAWRSMPGILGARLWMHALRDKNLFTDEEAINGVSETSLEIFWSIRRELPLVLRDRAMGATSHTLEKIEHRILTEGSAYYDRFEIEDSSIDWREHARDLAVWLRLNMLNAAGVLSANGKYELDLIKSRREYLDRDVEDQDFFGSYSYGVQTLDGDAQPLIEATEEDRLKIAQEVAESPDLRKQLGWGVYCRSDAIGAFDTLSKTAPADSNTKLWNTFINSLLLSQEDTDLSRTKLIARVLDFLSSANNSFLSSVVGSLSYLYSNISFQMRSEHCEWWPRLFLLAVKSNAGALDSTRDLYHDAINSPCGRLTQILLADIDECRKTNNKTRSDLMLNLKQAASAKGQEGAFSRATLIRNAVFTLSLNNQEVDEILDSSLTGDSEEAIALRSILVNLTENSPNISMRLSKHILTGALEVKGRGGVARAAAAKIIVPALLHISNDENADRWGITLEQTELALKNGPSILRVGASIILKQWMSAPGKDRAKVWRSSVGPLLARWSRDRDLCEKELTHHFADIAVASAEAFPEALQQVFPYLTFQQGYGNLHSLISSDIPEKFPRETLVLLWRLFGPGCTAIPYEVSKLLDRLVESEPAIEMDRRLQWLDQNGIRYE</sequence>
<dbReference type="AlphaFoldDB" id="A0A4R7V0T9"/>
<dbReference type="SUPFAM" id="SSF52467">
    <property type="entry name" value="DHS-like NAD/FAD-binding domain"/>
    <property type="match status" value="1"/>
</dbReference>
<evidence type="ECO:0000313" key="2">
    <source>
        <dbReference type="Proteomes" id="UP000295804"/>
    </source>
</evidence>
<dbReference type="EMBL" id="SOCQ01000013">
    <property type="protein sequence ID" value="TDV42893.1"/>
    <property type="molecule type" value="Genomic_DNA"/>
</dbReference>
<comment type="caution">
    <text evidence="1">The sequence shown here is derived from an EMBL/GenBank/DDBJ whole genome shotgun (WGS) entry which is preliminary data.</text>
</comment>
<accession>A0A4R7V0T9</accession>
<dbReference type="Gene3D" id="3.40.50.1220">
    <property type="entry name" value="TPP-binding domain"/>
    <property type="match status" value="1"/>
</dbReference>
<dbReference type="Proteomes" id="UP000295804">
    <property type="component" value="Unassembled WGS sequence"/>
</dbReference>
<name>A0A4R7V0T9_9PSED</name>